<dbReference type="InterPro" id="IPR050398">
    <property type="entry name" value="HssS/ArlS-like"/>
</dbReference>
<dbReference type="OrthoDB" id="9786919at2"/>
<dbReference type="PANTHER" id="PTHR45528">
    <property type="entry name" value="SENSOR HISTIDINE KINASE CPXA"/>
    <property type="match status" value="1"/>
</dbReference>
<keyword evidence="11 14" id="KW-1133">Transmembrane helix</keyword>
<dbReference type="CDD" id="cd06225">
    <property type="entry name" value="HAMP"/>
    <property type="match status" value="1"/>
</dbReference>
<dbReference type="PRINTS" id="PR00344">
    <property type="entry name" value="BCTRLSENSOR"/>
</dbReference>
<evidence type="ECO:0000256" key="12">
    <source>
        <dbReference type="ARBA" id="ARBA00023012"/>
    </source>
</evidence>
<reference evidence="18" key="1">
    <citation type="submission" date="2016-10" db="EMBL/GenBank/DDBJ databases">
        <authorList>
            <person name="Varghese N."/>
            <person name="Submissions S."/>
        </authorList>
    </citation>
    <scope>NUCLEOTIDE SEQUENCE [LARGE SCALE GENOMIC DNA]</scope>
    <source>
        <strain evidence="18">CGMCC 1.11012</strain>
    </source>
</reference>
<protein>
    <recommendedName>
        <fullName evidence="3">histidine kinase</fullName>
        <ecNumber evidence="3">2.7.13.3</ecNumber>
    </recommendedName>
</protein>
<dbReference type="InterPro" id="IPR003660">
    <property type="entry name" value="HAMP_dom"/>
</dbReference>
<dbReference type="EC" id="2.7.13.3" evidence="3"/>
<accession>A0A1G8MMH4</accession>
<keyword evidence="18" id="KW-1185">Reference proteome</keyword>
<dbReference type="AlphaFoldDB" id="A0A1G8MMH4"/>
<dbReference type="FunFam" id="1.10.287.130:FF:000001">
    <property type="entry name" value="Two-component sensor histidine kinase"/>
    <property type="match status" value="1"/>
</dbReference>
<dbReference type="EMBL" id="FNDX01000007">
    <property type="protein sequence ID" value="SDI68540.1"/>
    <property type="molecule type" value="Genomic_DNA"/>
</dbReference>
<proteinExistence type="predicted"/>
<keyword evidence="8" id="KW-0547">Nucleotide-binding</keyword>
<dbReference type="PANTHER" id="PTHR45528:SF1">
    <property type="entry name" value="SENSOR HISTIDINE KINASE CPXA"/>
    <property type="match status" value="1"/>
</dbReference>
<gene>
    <name evidence="17" type="ORF">SAMN05216192_107138</name>
</gene>
<dbReference type="InterPro" id="IPR036890">
    <property type="entry name" value="HATPase_C_sf"/>
</dbReference>
<dbReference type="STRING" id="1174501.SAMN05216192_107138"/>
<evidence type="ECO:0000256" key="13">
    <source>
        <dbReference type="ARBA" id="ARBA00023136"/>
    </source>
</evidence>
<dbReference type="InterPro" id="IPR003594">
    <property type="entry name" value="HATPase_dom"/>
</dbReference>
<dbReference type="CDD" id="cd00075">
    <property type="entry name" value="HATPase"/>
    <property type="match status" value="1"/>
</dbReference>
<keyword evidence="13 14" id="KW-0472">Membrane</keyword>
<feature type="transmembrane region" description="Helical" evidence="14">
    <location>
        <begin position="162"/>
        <end position="182"/>
    </location>
</feature>
<keyword evidence="12" id="KW-0902">Two-component regulatory system</keyword>
<evidence type="ECO:0000313" key="18">
    <source>
        <dbReference type="Proteomes" id="UP000199050"/>
    </source>
</evidence>
<evidence type="ECO:0000256" key="7">
    <source>
        <dbReference type="ARBA" id="ARBA00022692"/>
    </source>
</evidence>
<dbReference type="Pfam" id="PF00672">
    <property type="entry name" value="HAMP"/>
    <property type="match status" value="1"/>
</dbReference>
<keyword evidence="7 14" id="KW-0812">Transmembrane</keyword>
<evidence type="ECO:0000259" key="15">
    <source>
        <dbReference type="PROSITE" id="PS50109"/>
    </source>
</evidence>
<evidence type="ECO:0000256" key="6">
    <source>
        <dbReference type="ARBA" id="ARBA00022679"/>
    </source>
</evidence>
<dbReference type="SUPFAM" id="SSF47384">
    <property type="entry name" value="Homodimeric domain of signal transducing histidine kinase"/>
    <property type="match status" value="1"/>
</dbReference>
<dbReference type="SUPFAM" id="SSF55874">
    <property type="entry name" value="ATPase domain of HSP90 chaperone/DNA topoisomerase II/histidine kinase"/>
    <property type="match status" value="1"/>
</dbReference>
<evidence type="ECO:0000256" key="4">
    <source>
        <dbReference type="ARBA" id="ARBA00022475"/>
    </source>
</evidence>
<comment type="catalytic activity">
    <reaction evidence="1">
        <text>ATP + protein L-histidine = ADP + protein N-phospho-L-histidine.</text>
        <dbReference type="EC" id="2.7.13.3"/>
    </reaction>
</comment>
<evidence type="ECO:0000256" key="1">
    <source>
        <dbReference type="ARBA" id="ARBA00000085"/>
    </source>
</evidence>
<keyword evidence="10" id="KW-0067">ATP-binding</keyword>
<name>A0A1G8MMH4_9BACL</name>
<dbReference type="PROSITE" id="PS50885">
    <property type="entry name" value="HAMP"/>
    <property type="match status" value="1"/>
</dbReference>
<feature type="domain" description="HAMP" evidence="16">
    <location>
        <begin position="183"/>
        <end position="237"/>
    </location>
</feature>
<dbReference type="Gene3D" id="3.30.565.10">
    <property type="entry name" value="Histidine kinase-like ATPase, C-terminal domain"/>
    <property type="match status" value="1"/>
</dbReference>
<evidence type="ECO:0000256" key="2">
    <source>
        <dbReference type="ARBA" id="ARBA00004651"/>
    </source>
</evidence>
<evidence type="ECO:0000256" key="10">
    <source>
        <dbReference type="ARBA" id="ARBA00022840"/>
    </source>
</evidence>
<feature type="domain" description="Histidine kinase" evidence="15">
    <location>
        <begin position="252"/>
        <end position="478"/>
    </location>
</feature>
<evidence type="ECO:0000256" key="11">
    <source>
        <dbReference type="ARBA" id="ARBA00022989"/>
    </source>
</evidence>
<comment type="subcellular location">
    <subcellularLocation>
        <location evidence="2">Cell membrane</location>
        <topology evidence="2">Multi-pass membrane protein</topology>
    </subcellularLocation>
</comment>
<dbReference type="SMART" id="SM00387">
    <property type="entry name" value="HATPase_c"/>
    <property type="match status" value="1"/>
</dbReference>
<keyword evidence="9 17" id="KW-0418">Kinase</keyword>
<keyword evidence="5" id="KW-0597">Phosphoprotein</keyword>
<dbReference type="InterPro" id="IPR003661">
    <property type="entry name" value="HisK_dim/P_dom"/>
</dbReference>
<dbReference type="Proteomes" id="UP000199050">
    <property type="component" value="Unassembled WGS sequence"/>
</dbReference>
<dbReference type="InterPro" id="IPR005467">
    <property type="entry name" value="His_kinase_dom"/>
</dbReference>
<keyword evidence="6" id="KW-0808">Transferase</keyword>
<evidence type="ECO:0000256" key="9">
    <source>
        <dbReference type="ARBA" id="ARBA00022777"/>
    </source>
</evidence>
<dbReference type="SUPFAM" id="SSF158472">
    <property type="entry name" value="HAMP domain-like"/>
    <property type="match status" value="1"/>
</dbReference>
<evidence type="ECO:0000256" key="8">
    <source>
        <dbReference type="ARBA" id="ARBA00022741"/>
    </source>
</evidence>
<keyword evidence="4" id="KW-1003">Cell membrane</keyword>
<evidence type="ECO:0000256" key="5">
    <source>
        <dbReference type="ARBA" id="ARBA00022553"/>
    </source>
</evidence>
<dbReference type="GO" id="GO:0005886">
    <property type="term" value="C:plasma membrane"/>
    <property type="evidence" value="ECO:0007669"/>
    <property type="project" value="UniProtKB-SubCell"/>
</dbReference>
<dbReference type="CDD" id="cd00082">
    <property type="entry name" value="HisKA"/>
    <property type="match status" value="1"/>
</dbReference>
<dbReference type="RefSeq" id="WP_090713782.1">
    <property type="nucleotide sequence ID" value="NZ_CBCSKY010000034.1"/>
</dbReference>
<dbReference type="GO" id="GO:0000155">
    <property type="term" value="F:phosphorelay sensor kinase activity"/>
    <property type="evidence" value="ECO:0007669"/>
    <property type="project" value="InterPro"/>
</dbReference>
<dbReference type="SMART" id="SM00388">
    <property type="entry name" value="HisKA"/>
    <property type="match status" value="1"/>
</dbReference>
<dbReference type="InterPro" id="IPR036097">
    <property type="entry name" value="HisK_dim/P_sf"/>
</dbReference>
<evidence type="ECO:0000313" key="17">
    <source>
        <dbReference type="EMBL" id="SDI68540.1"/>
    </source>
</evidence>
<evidence type="ECO:0000256" key="14">
    <source>
        <dbReference type="SAM" id="Phobius"/>
    </source>
</evidence>
<dbReference type="Gene3D" id="6.10.340.10">
    <property type="match status" value="1"/>
</dbReference>
<evidence type="ECO:0000259" key="16">
    <source>
        <dbReference type="PROSITE" id="PS50885"/>
    </source>
</evidence>
<dbReference type="PROSITE" id="PS50109">
    <property type="entry name" value="HIS_KIN"/>
    <property type="match status" value="1"/>
</dbReference>
<sequence>MSIKLRLTAWYSGILAVMLLALSAAIYGFVYFNTYGDLKDRLVKQASQVEPKVGLTNDGTLQQILGGPAGQSLFGQLYIYDLDKMIPSPNMTEIHLEFKVPPKDSMENQQQEFLQSYYNGNPFLIFQQGVNVATNNGNLAGVLQVAVYTGEQVTMLNRLKNILLVGSFATLIAAFTFGLFLARKSMSPIGMVIEAANGIQTGNDLSSRIEYNGPPDEIGRLIETVNSMLGRMEGFYRELEDSYATQRRFVSDASHELRTPLTTIRGNIDLLQKIWEMDPDQSRMSEAEIRQLSIESVKDIADESKRMSRLVGDMLSLARADTGRTFDKEPVALEPLMTEVARRASFLPRQADWSIGDLSQMNGKYIVGNKDYLQQMLFIFIDNAFKYTPSGEVTMDAVFYQNQVGIRIKDTGIGMDKDQVPHIFDRFYRADESRGMTEGIGLGLSIAKWIIDEHGGSVEVVTRQGEGTTFIIWLPLLFAPPLE</sequence>
<feature type="transmembrane region" description="Helical" evidence="14">
    <location>
        <begin position="7"/>
        <end position="32"/>
    </location>
</feature>
<organism evidence="17 18">
    <name type="scientific">Paenibacillus typhae</name>
    <dbReference type="NCBI Taxonomy" id="1174501"/>
    <lineage>
        <taxon>Bacteria</taxon>
        <taxon>Bacillati</taxon>
        <taxon>Bacillota</taxon>
        <taxon>Bacilli</taxon>
        <taxon>Bacillales</taxon>
        <taxon>Paenibacillaceae</taxon>
        <taxon>Paenibacillus</taxon>
    </lineage>
</organism>
<dbReference type="Pfam" id="PF00512">
    <property type="entry name" value="HisKA"/>
    <property type="match status" value="1"/>
</dbReference>
<dbReference type="InterPro" id="IPR004358">
    <property type="entry name" value="Sig_transdc_His_kin-like_C"/>
</dbReference>
<dbReference type="SMART" id="SM00304">
    <property type="entry name" value="HAMP"/>
    <property type="match status" value="1"/>
</dbReference>
<dbReference type="Gene3D" id="1.10.287.130">
    <property type="match status" value="1"/>
</dbReference>
<dbReference type="Pfam" id="PF02518">
    <property type="entry name" value="HATPase_c"/>
    <property type="match status" value="1"/>
</dbReference>
<dbReference type="GO" id="GO:0005524">
    <property type="term" value="F:ATP binding"/>
    <property type="evidence" value="ECO:0007669"/>
    <property type="project" value="UniProtKB-KW"/>
</dbReference>
<evidence type="ECO:0000256" key="3">
    <source>
        <dbReference type="ARBA" id="ARBA00012438"/>
    </source>
</evidence>
<dbReference type="FunFam" id="3.30.565.10:FF:000006">
    <property type="entry name" value="Sensor histidine kinase WalK"/>
    <property type="match status" value="1"/>
</dbReference>